<dbReference type="Proteomes" id="UP000321947">
    <property type="component" value="Unassembled WGS sequence"/>
</dbReference>
<evidence type="ECO:0000313" key="3">
    <source>
        <dbReference type="EMBL" id="TYK18578.1"/>
    </source>
</evidence>
<dbReference type="EMBL" id="SSTE01005668">
    <property type="protein sequence ID" value="KAA0060496.1"/>
    <property type="molecule type" value="Genomic_DNA"/>
</dbReference>
<dbReference type="AlphaFoldDB" id="A0A5A7V1X9"/>
<comment type="caution">
    <text evidence="2">The sequence shown here is derived from an EMBL/GenBank/DDBJ whole genome shotgun (WGS) entry which is preliminary data.</text>
</comment>
<evidence type="ECO:0000256" key="1">
    <source>
        <dbReference type="SAM" id="MobiDB-lite"/>
    </source>
</evidence>
<gene>
    <name evidence="3" type="ORF">E5676_scaffold119G00960</name>
    <name evidence="2" type="ORF">E6C27_scaffold22G003360</name>
</gene>
<dbReference type="Proteomes" id="UP000321393">
    <property type="component" value="Unassembled WGS sequence"/>
</dbReference>
<protein>
    <submittedName>
        <fullName evidence="2">Gag/pol protein</fullName>
    </submittedName>
</protein>
<evidence type="ECO:0000313" key="2">
    <source>
        <dbReference type="EMBL" id="KAA0060496.1"/>
    </source>
</evidence>
<dbReference type="OrthoDB" id="1592751at2759"/>
<organism evidence="2 4">
    <name type="scientific">Cucumis melo var. makuwa</name>
    <name type="common">Oriental melon</name>
    <dbReference type="NCBI Taxonomy" id="1194695"/>
    <lineage>
        <taxon>Eukaryota</taxon>
        <taxon>Viridiplantae</taxon>
        <taxon>Streptophyta</taxon>
        <taxon>Embryophyta</taxon>
        <taxon>Tracheophyta</taxon>
        <taxon>Spermatophyta</taxon>
        <taxon>Magnoliopsida</taxon>
        <taxon>eudicotyledons</taxon>
        <taxon>Gunneridae</taxon>
        <taxon>Pentapetalae</taxon>
        <taxon>rosids</taxon>
        <taxon>fabids</taxon>
        <taxon>Cucurbitales</taxon>
        <taxon>Cucurbitaceae</taxon>
        <taxon>Benincaseae</taxon>
        <taxon>Cucumis</taxon>
    </lineage>
</organism>
<feature type="region of interest" description="Disordered" evidence="1">
    <location>
        <begin position="1"/>
        <end position="62"/>
    </location>
</feature>
<sequence>MNSLQEMFKGQKEEEANVPHSKRFQKDSSSEIKSGPSSFGFKKIQKRKGGKGKCPAAGKDKGNVKVANKGKSFLYNVNGHCKRNCHKYLVVKKNENEVVIPDDGLEDPLSYKQAINDVDNNQWVKAMDVEMEFMYFNSAWELVDLPKGVKPIG</sequence>
<name>A0A5A7V1X9_CUCMM</name>
<accession>A0A5A7V1X9</accession>
<reference evidence="4 5" key="1">
    <citation type="submission" date="2019-08" db="EMBL/GenBank/DDBJ databases">
        <title>Draft genome sequences of two oriental melons (Cucumis melo L. var makuwa).</title>
        <authorList>
            <person name="Kwon S.-Y."/>
        </authorList>
    </citation>
    <scope>NUCLEOTIDE SEQUENCE [LARGE SCALE GENOMIC DNA]</scope>
    <source>
        <strain evidence="5">cv. Chang Bougi</strain>
        <strain evidence="4">cv. SW 3</strain>
        <tissue evidence="2">Leaf</tissue>
    </source>
</reference>
<evidence type="ECO:0000313" key="5">
    <source>
        <dbReference type="Proteomes" id="UP000321947"/>
    </source>
</evidence>
<proteinExistence type="predicted"/>
<evidence type="ECO:0000313" key="4">
    <source>
        <dbReference type="Proteomes" id="UP000321393"/>
    </source>
</evidence>
<dbReference type="EMBL" id="SSTD01007659">
    <property type="protein sequence ID" value="TYK18578.1"/>
    <property type="molecule type" value="Genomic_DNA"/>
</dbReference>